<evidence type="ECO:0000313" key="4">
    <source>
        <dbReference type="WBParaSite" id="HPBE_0000344601-mRNA-1"/>
    </source>
</evidence>
<keyword evidence="1" id="KW-0175">Coiled coil</keyword>
<keyword evidence="3" id="KW-1185">Reference proteome</keyword>
<accession>A0A183FBA4</accession>
<evidence type="ECO:0000313" key="3">
    <source>
        <dbReference type="Proteomes" id="UP000050761"/>
    </source>
</evidence>
<reference evidence="2 3" key="1">
    <citation type="submission" date="2018-11" db="EMBL/GenBank/DDBJ databases">
        <authorList>
            <consortium name="Pathogen Informatics"/>
        </authorList>
    </citation>
    <scope>NUCLEOTIDE SEQUENCE [LARGE SCALE GENOMIC DNA]</scope>
</reference>
<evidence type="ECO:0000256" key="1">
    <source>
        <dbReference type="SAM" id="Coils"/>
    </source>
</evidence>
<dbReference type="AlphaFoldDB" id="A0A183FBA4"/>
<gene>
    <name evidence="2" type="ORF">HPBE_LOCUS3447</name>
</gene>
<accession>A0A3P7Y281</accession>
<dbReference type="Proteomes" id="UP000050761">
    <property type="component" value="Unassembled WGS sequence"/>
</dbReference>
<name>A0A183FBA4_HELPZ</name>
<evidence type="ECO:0000313" key="2">
    <source>
        <dbReference type="EMBL" id="VDO35172.1"/>
    </source>
</evidence>
<reference evidence="4" key="2">
    <citation type="submission" date="2019-09" db="UniProtKB">
        <authorList>
            <consortium name="WormBaseParasite"/>
        </authorList>
    </citation>
    <scope>IDENTIFICATION</scope>
</reference>
<feature type="coiled-coil region" evidence="1">
    <location>
        <begin position="5"/>
        <end position="32"/>
    </location>
</feature>
<proteinExistence type="predicted"/>
<dbReference type="EMBL" id="UZAH01009130">
    <property type="protein sequence ID" value="VDO35172.1"/>
    <property type="molecule type" value="Genomic_DNA"/>
</dbReference>
<sequence length="95" mass="10321">MACRAATLEHENMKLRAELEQLKNETGHLRALMLAPVKAPLTLHHQLGQSGLHPNLSMIAAPSVITTTDFCGGLPHLPYSGSTQRNTVLVNNIKT</sequence>
<protein>
    <submittedName>
        <fullName evidence="4">BZIP domain-containing protein</fullName>
    </submittedName>
</protein>
<dbReference type="OrthoDB" id="6022300at2759"/>
<dbReference type="WBParaSite" id="HPBE_0000344601-mRNA-1">
    <property type="protein sequence ID" value="HPBE_0000344601-mRNA-1"/>
    <property type="gene ID" value="HPBE_0000344601"/>
</dbReference>
<organism evidence="3 4">
    <name type="scientific">Heligmosomoides polygyrus</name>
    <name type="common">Parasitic roundworm</name>
    <dbReference type="NCBI Taxonomy" id="6339"/>
    <lineage>
        <taxon>Eukaryota</taxon>
        <taxon>Metazoa</taxon>
        <taxon>Ecdysozoa</taxon>
        <taxon>Nematoda</taxon>
        <taxon>Chromadorea</taxon>
        <taxon>Rhabditida</taxon>
        <taxon>Rhabditina</taxon>
        <taxon>Rhabditomorpha</taxon>
        <taxon>Strongyloidea</taxon>
        <taxon>Heligmosomidae</taxon>
        <taxon>Heligmosomoides</taxon>
    </lineage>
</organism>